<evidence type="ECO:0000256" key="1">
    <source>
        <dbReference type="HAMAP-Rule" id="MF_01054"/>
    </source>
</evidence>
<feature type="domain" description="ACT" evidence="2">
    <location>
        <begin position="4"/>
        <end position="79"/>
    </location>
</feature>
<dbReference type="AlphaFoldDB" id="A0A926D838"/>
<dbReference type="InterPro" id="IPR022986">
    <property type="entry name" value="UPF0237_ACT"/>
</dbReference>
<dbReference type="RefSeq" id="WP_249317238.1">
    <property type="nucleotide sequence ID" value="NZ_JACRSR010000004.1"/>
</dbReference>
<evidence type="ECO:0000313" key="3">
    <source>
        <dbReference type="EMBL" id="MBC8532125.1"/>
    </source>
</evidence>
<dbReference type="InterPro" id="IPR002912">
    <property type="entry name" value="ACT_dom"/>
</dbReference>
<dbReference type="Pfam" id="PF13740">
    <property type="entry name" value="ACT_6"/>
    <property type="match status" value="1"/>
</dbReference>
<comment type="caution">
    <text evidence="3">The sequence shown here is derived from an EMBL/GenBank/DDBJ whole genome shotgun (WGS) entry which is preliminary data.</text>
</comment>
<comment type="similarity">
    <text evidence="1">Belongs to the UPF0237 family.</text>
</comment>
<dbReference type="InterPro" id="IPR050990">
    <property type="entry name" value="UPF0237/GcvR_regulator"/>
</dbReference>
<dbReference type="PANTHER" id="PTHR34875:SF6">
    <property type="entry name" value="UPF0237 PROTEIN MJ1558"/>
    <property type="match status" value="1"/>
</dbReference>
<dbReference type="NCBIfam" id="NF001220">
    <property type="entry name" value="PRK00194.1"/>
    <property type="match status" value="1"/>
</dbReference>
<proteinExistence type="inferred from homology"/>
<dbReference type="Proteomes" id="UP000623172">
    <property type="component" value="Unassembled WGS sequence"/>
</dbReference>
<dbReference type="CDD" id="cd04872">
    <property type="entry name" value="ACT_1ZPV"/>
    <property type="match status" value="1"/>
</dbReference>
<dbReference type="PROSITE" id="PS51671">
    <property type="entry name" value="ACT"/>
    <property type="match status" value="1"/>
</dbReference>
<keyword evidence="4" id="KW-1185">Reference proteome</keyword>
<dbReference type="InterPro" id="IPR045865">
    <property type="entry name" value="ACT-like_dom_sf"/>
</dbReference>
<name>A0A926D838_9FIRM</name>
<dbReference type="SUPFAM" id="SSF55021">
    <property type="entry name" value="ACT-like"/>
    <property type="match status" value="1"/>
</dbReference>
<dbReference type="Gene3D" id="3.30.70.260">
    <property type="match status" value="1"/>
</dbReference>
<gene>
    <name evidence="3" type="ORF">H8696_09720</name>
</gene>
<sequence length="90" mass="10224">MRAIVTVIGKDQYGIIAKVSQKLLDYNINILDITQTVMQGNLFTMILLADIAKMNCPFEVLKDGLKELGDSLDLSIRVQREEIFQAMHRI</sequence>
<dbReference type="PANTHER" id="PTHR34875">
    <property type="entry name" value="UPF0237 PROTEIN MJ1558"/>
    <property type="match status" value="1"/>
</dbReference>
<dbReference type="HAMAP" id="MF_01054">
    <property type="entry name" value="UPF0237"/>
    <property type="match status" value="1"/>
</dbReference>
<accession>A0A926D838</accession>
<evidence type="ECO:0000313" key="4">
    <source>
        <dbReference type="Proteomes" id="UP000623172"/>
    </source>
</evidence>
<organism evidence="3 4">
    <name type="scientific">Gehongia tenuis</name>
    <dbReference type="NCBI Taxonomy" id="2763655"/>
    <lineage>
        <taxon>Bacteria</taxon>
        <taxon>Bacillati</taxon>
        <taxon>Bacillota</taxon>
        <taxon>Clostridia</taxon>
        <taxon>Christensenellales</taxon>
        <taxon>Christensenellaceae</taxon>
        <taxon>Gehongia</taxon>
    </lineage>
</organism>
<protein>
    <recommendedName>
        <fullName evidence="1">UPF0237 protein H8696_09720</fullName>
    </recommendedName>
</protein>
<dbReference type="EMBL" id="JACRSR010000004">
    <property type="protein sequence ID" value="MBC8532125.1"/>
    <property type="molecule type" value="Genomic_DNA"/>
</dbReference>
<reference evidence="3" key="1">
    <citation type="submission" date="2020-08" db="EMBL/GenBank/DDBJ databases">
        <title>Genome public.</title>
        <authorList>
            <person name="Liu C."/>
            <person name="Sun Q."/>
        </authorList>
    </citation>
    <scope>NUCLEOTIDE SEQUENCE</scope>
    <source>
        <strain evidence="3">NSJ-53</strain>
    </source>
</reference>
<evidence type="ECO:0000259" key="2">
    <source>
        <dbReference type="PROSITE" id="PS51671"/>
    </source>
</evidence>